<sequence>MNGELLERFFIPADLLNVGCVFPLQLYRNIVNPTGSFIPVIDGIRASGYLTPLLDQGAFQSDWLAINDQPGFHFGGQASDPLTLMIQWFHIKSAGACAVLSKQQPQEGVINGSFAGGIPAGYGSVSASKVQIHALDALEVVDTEVVNHHFHVYAPIKSQQFLGCLLYFLFVTHQCGIESFPL</sequence>
<protein>
    <submittedName>
        <fullName evidence="1">Uncharacterized protein</fullName>
    </submittedName>
</protein>
<dbReference type="EMBL" id="VSSQ01010213">
    <property type="protein sequence ID" value="MPM43734.1"/>
    <property type="molecule type" value="Genomic_DNA"/>
</dbReference>
<evidence type="ECO:0000313" key="1">
    <source>
        <dbReference type="EMBL" id="MPM43734.1"/>
    </source>
</evidence>
<organism evidence="1">
    <name type="scientific">bioreactor metagenome</name>
    <dbReference type="NCBI Taxonomy" id="1076179"/>
    <lineage>
        <taxon>unclassified sequences</taxon>
        <taxon>metagenomes</taxon>
        <taxon>ecological metagenomes</taxon>
    </lineage>
</organism>
<comment type="caution">
    <text evidence="1">The sequence shown here is derived from an EMBL/GenBank/DDBJ whole genome shotgun (WGS) entry which is preliminary data.</text>
</comment>
<gene>
    <name evidence="1" type="ORF">SDC9_90411</name>
</gene>
<reference evidence="1" key="1">
    <citation type="submission" date="2019-08" db="EMBL/GenBank/DDBJ databases">
        <authorList>
            <person name="Kucharzyk K."/>
            <person name="Murdoch R.W."/>
            <person name="Higgins S."/>
            <person name="Loffler F."/>
        </authorList>
    </citation>
    <scope>NUCLEOTIDE SEQUENCE</scope>
</reference>
<dbReference type="AlphaFoldDB" id="A0A645A1Q7"/>
<proteinExistence type="predicted"/>
<accession>A0A645A1Q7</accession>
<name>A0A645A1Q7_9ZZZZ</name>